<accession>A0ABW9X6C1</accession>
<reference evidence="1 2" key="1">
    <citation type="journal article" date="2019" name="Nat. Med.">
        <title>A library of human gut bacterial isolates paired with longitudinal multiomics data enables mechanistic microbiome research.</title>
        <authorList>
            <person name="Poyet M."/>
            <person name="Groussin M."/>
            <person name="Gibbons S.M."/>
            <person name="Avila-Pacheco J."/>
            <person name="Jiang X."/>
            <person name="Kearney S.M."/>
            <person name="Perrotta A.R."/>
            <person name="Berdy B."/>
            <person name="Zhao S."/>
            <person name="Lieberman T.D."/>
            <person name="Swanson P.K."/>
            <person name="Smith M."/>
            <person name="Roesemann S."/>
            <person name="Alexander J.E."/>
            <person name="Rich S.A."/>
            <person name="Livny J."/>
            <person name="Vlamakis H."/>
            <person name="Clish C."/>
            <person name="Bullock K."/>
            <person name="Deik A."/>
            <person name="Scott J."/>
            <person name="Pierce K.A."/>
            <person name="Xavier R.J."/>
            <person name="Alm E.J."/>
        </authorList>
    </citation>
    <scope>NUCLEOTIDE SEQUENCE [LARGE SCALE GENOMIC DNA]</scope>
    <source>
        <strain evidence="1 2">BIOML-A1</strain>
    </source>
</reference>
<keyword evidence="2" id="KW-1185">Reference proteome</keyword>
<evidence type="ECO:0000313" key="2">
    <source>
        <dbReference type="Proteomes" id="UP000452293"/>
    </source>
</evidence>
<dbReference type="EMBL" id="WWVW01000027">
    <property type="protein sequence ID" value="MZL78358.1"/>
    <property type="molecule type" value="Genomic_DNA"/>
</dbReference>
<dbReference type="InterPro" id="IPR006427">
    <property type="entry name" value="Portal_HK97"/>
</dbReference>
<sequence>MEPEVDAAILRAWLSGESIGREGAMNIPSLAGCLNKIAGTMAAVPIKLYKREDDRITEVTDDRRTILLNSETGDTLDAYQMKRAVVLDYFLGRGGYIYIDKVRNEVRSLRYVAEKNISFNQNPDVIFKDYDILVQGNTYRPYQFVRLLRNTEDGAQGKSLIEENKQLLSVAYNSMKFEETLVATGGNKKGFIKSPRRLSQQAINSLKEAWRNLYSNNTESVVILNEGLDFQEASNTSVEMQLNENKKTNGDEICKVIGIPPSLLSGNAGEQDEKNFIKYELSNLLAEFRTALNRAMLLESEKQMYFFDFDISELIKGDIDKRYNAYSVGIEKGFLQTDEVRKKENMPPLGMKFIKLGLQDGLYDPESNKVIVLNTSKTLDLTKIKEGGDDPGE</sequence>
<proteinExistence type="predicted"/>
<dbReference type="InterPro" id="IPR006944">
    <property type="entry name" value="Phage/GTA_portal"/>
</dbReference>
<dbReference type="Proteomes" id="UP000452293">
    <property type="component" value="Unassembled WGS sequence"/>
</dbReference>
<protein>
    <submittedName>
        <fullName evidence="1">Phage portal protein</fullName>
    </submittedName>
</protein>
<comment type="caution">
    <text evidence="1">The sequence shown here is derived from an EMBL/GenBank/DDBJ whole genome shotgun (WGS) entry which is preliminary data.</text>
</comment>
<dbReference type="NCBIfam" id="TIGR01537">
    <property type="entry name" value="portal_HK97"/>
    <property type="match status" value="1"/>
</dbReference>
<dbReference type="RefSeq" id="WP_129975695.1">
    <property type="nucleotide sequence ID" value="NZ_JAAIUS010000010.1"/>
</dbReference>
<name>A0ABW9X6C1_9FIRM</name>
<organism evidence="1 2">
    <name type="scientific">Blautia massiliensis</name>
    <name type="common">ex Durand et al. 2017</name>
    <dbReference type="NCBI Taxonomy" id="1737424"/>
    <lineage>
        <taxon>Bacteria</taxon>
        <taxon>Bacillati</taxon>
        <taxon>Bacillota</taxon>
        <taxon>Clostridia</taxon>
        <taxon>Lachnospirales</taxon>
        <taxon>Lachnospiraceae</taxon>
        <taxon>Blautia</taxon>
    </lineage>
</organism>
<evidence type="ECO:0000313" key="1">
    <source>
        <dbReference type="EMBL" id="MZL78358.1"/>
    </source>
</evidence>
<gene>
    <name evidence="1" type="ORF">GT718_13540</name>
</gene>
<dbReference type="Pfam" id="PF04860">
    <property type="entry name" value="Phage_portal"/>
    <property type="match status" value="1"/>
</dbReference>